<keyword evidence="3" id="KW-1185">Reference proteome</keyword>
<protein>
    <recommendedName>
        <fullName evidence="4">Squalene cyclase C-terminal domain-containing protein</fullName>
    </recommendedName>
</protein>
<dbReference type="SUPFAM" id="SSF48239">
    <property type="entry name" value="Terpenoid cyclases/Protein prenyltransferases"/>
    <property type="match status" value="1"/>
</dbReference>
<keyword evidence="1" id="KW-0732">Signal</keyword>
<evidence type="ECO:0000313" key="3">
    <source>
        <dbReference type="Proteomes" id="UP000464178"/>
    </source>
</evidence>
<dbReference type="InterPro" id="IPR008930">
    <property type="entry name" value="Terpenoid_cyclase/PrenylTrfase"/>
</dbReference>
<evidence type="ECO:0008006" key="4">
    <source>
        <dbReference type="Google" id="ProtNLM"/>
    </source>
</evidence>
<dbReference type="EMBL" id="LR593886">
    <property type="protein sequence ID" value="VTR91980.1"/>
    <property type="molecule type" value="Genomic_DNA"/>
</dbReference>
<dbReference type="Gene3D" id="1.50.10.20">
    <property type="match status" value="2"/>
</dbReference>
<dbReference type="AlphaFoldDB" id="A0A6P2CXQ4"/>
<dbReference type="Proteomes" id="UP000464178">
    <property type="component" value="Chromosome"/>
</dbReference>
<evidence type="ECO:0000313" key="2">
    <source>
        <dbReference type="EMBL" id="VTR91980.1"/>
    </source>
</evidence>
<sequence length="388" mass="43166">MPRNWLRVILAVCVASSVLASQPARADEKKDKEQKKAIDTAVERGLEYLKKTQAQDGHWEVAGGQYPTSMTALAGMAFLMEGSTLKEGKYSDQVKKAVDWFLAPSRQQANGMLGDTRNPTESVRYMYGQGFGTMFLASVYGEEEDKEQREKLEKLLKKAVEFICKAQTLKKFRKAEGKEVDVGGWGYVSAADGGNFDEGSVTITALQGLRAARNAGIPVPKENIDKAVNYLEACTTPDGGIIYNYLGGAAGRGQGQAPLTAAAICCGFSAGQYKTELPKRWIQYCKDHETTFLSTTRQAHHEYQMYYFGQAMYALGNDRYGEMFPDQKDRDKWLGWERFKTAHFQQLLAAQDRTSGAWMQGDVGPVFVTSVNLCLLQLDKGILPIYQR</sequence>
<reference evidence="2 3" key="1">
    <citation type="submission" date="2019-05" db="EMBL/GenBank/DDBJ databases">
        <authorList>
            <consortium name="Science for Life Laboratories"/>
        </authorList>
    </citation>
    <scope>NUCLEOTIDE SEQUENCE [LARGE SCALE GENOMIC DNA]</scope>
    <source>
        <strain evidence="2">Soil9</strain>
    </source>
</reference>
<feature type="chain" id="PRO_5027012300" description="Squalene cyclase C-terminal domain-containing protein" evidence="1">
    <location>
        <begin position="27"/>
        <end position="388"/>
    </location>
</feature>
<organism evidence="2 3">
    <name type="scientific">Gemmata massiliana</name>
    <dbReference type="NCBI Taxonomy" id="1210884"/>
    <lineage>
        <taxon>Bacteria</taxon>
        <taxon>Pseudomonadati</taxon>
        <taxon>Planctomycetota</taxon>
        <taxon>Planctomycetia</taxon>
        <taxon>Gemmatales</taxon>
        <taxon>Gemmataceae</taxon>
        <taxon>Gemmata</taxon>
    </lineage>
</organism>
<dbReference type="RefSeq" id="WP_162666906.1">
    <property type="nucleotide sequence ID" value="NZ_LR593886.1"/>
</dbReference>
<dbReference type="KEGG" id="gms:SOIL9_57340"/>
<name>A0A6P2CXQ4_9BACT</name>
<accession>A0A6P2CXQ4</accession>
<proteinExistence type="predicted"/>
<feature type="signal peptide" evidence="1">
    <location>
        <begin position="1"/>
        <end position="26"/>
    </location>
</feature>
<dbReference type="CDD" id="cd00688">
    <property type="entry name" value="ISOPREN_C2_like"/>
    <property type="match status" value="1"/>
</dbReference>
<evidence type="ECO:0000256" key="1">
    <source>
        <dbReference type="SAM" id="SignalP"/>
    </source>
</evidence>
<gene>
    <name evidence="2" type="ORF">SOIL9_57340</name>
</gene>